<evidence type="ECO:0000313" key="9">
    <source>
        <dbReference type="Proteomes" id="UP001161389"/>
    </source>
</evidence>
<feature type="transmembrane region" description="Helical" evidence="6">
    <location>
        <begin position="186"/>
        <end position="203"/>
    </location>
</feature>
<feature type="transmembrane region" description="Helical" evidence="6">
    <location>
        <begin position="21"/>
        <end position="43"/>
    </location>
</feature>
<evidence type="ECO:0000256" key="3">
    <source>
        <dbReference type="ARBA" id="ARBA00022692"/>
    </source>
</evidence>
<dbReference type="InterPro" id="IPR051791">
    <property type="entry name" value="Pra-immunoreactive"/>
</dbReference>
<proteinExistence type="predicted"/>
<feature type="transmembrane region" description="Helical" evidence="6">
    <location>
        <begin position="55"/>
        <end position="74"/>
    </location>
</feature>
<reference evidence="8" key="2">
    <citation type="submission" date="2023-01" db="EMBL/GenBank/DDBJ databases">
        <title>Draft genome sequence of Litoribrevibacter albus strain NBRC 110071.</title>
        <authorList>
            <person name="Sun Q."/>
            <person name="Mori K."/>
        </authorList>
    </citation>
    <scope>NUCLEOTIDE SEQUENCE</scope>
    <source>
        <strain evidence="8">NBRC 110071</strain>
    </source>
</reference>
<dbReference type="InterPro" id="IPR010432">
    <property type="entry name" value="RDD"/>
</dbReference>
<evidence type="ECO:0000256" key="5">
    <source>
        <dbReference type="ARBA" id="ARBA00023136"/>
    </source>
</evidence>
<dbReference type="Proteomes" id="UP001161389">
    <property type="component" value="Unassembled WGS sequence"/>
</dbReference>
<keyword evidence="9" id="KW-1185">Reference proteome</keyword>
<dbReference type="GO" id="GO:0005886">
    <property type="term" value="C:plasma membrane"/>
    <property type="evidence" value="ECO:0007669"/>
    <property type="project" value="UniProtKB-SubCell"/>
</dbReference>
<dbReference type="AlphaFoldDB" id="A0AA37W8J7"/>
<evidence type="ECO:0000256" key="6">
    <source>
        <dbReference type="SAM" id="Phobius"/>
    </source>
</evidence>
<sequence>MEERMDAEQKVESSISGFWRRIGALVLDGLFLGGLGFLLGLFFESWFVSLGDAARLIGFSIALCYFGILNSRIGQGQTLGKRALDIKVVNRSGDYISPLRSVVRYVVFATPFYLNGLNLSPEFMEGLSIVHYLLAIVIFGGIFSTAYLYLFNKRTRQSLHDLVVGSYVVQAEGSFQSSVNVWKPHFAIISTLPVVTVVVMFFMEDMVAQEPFKKLLNIQVEVLNVPSVRKASVVQSERFVSSSTNGEQSFEFVNVSASLTENNISDQTLSKNISDIVFDLYPASREMDAVNVTLTYGYDIGIWSTWSRETRSYNFSNSETQ</sequence>
<accession>A0AA37W8J7</accession>
<organism evidence="8 9">
    <name type="scientific">Litoribrevibacter albus</name>
    <dbReference type="NCBI Taxonomy" id="1473156"/>
    <lineage>
        <taxon>Bacteria</taxon>
        <taxon>Pseudomonadati</taxon>
        <taxon>Pseudomonadota</taxon>
        <taxon>Gammaproteobacteria</taxon>
        <taxon>Oceanospirillales</taxon>
        <taxon>Oceanospirillaceae</taxon>
        <taxon>Litoribrevibacter</taxon>
    </lineage>
</organism>
<feature type="transmembrane region" description="Helical" evidence="6">
    <location>
        <begin position="95"/>
        <end position="114"/>
    </location>
</feature>
<dbReference type="PANTHER" id="PTHR36115">
    <property type="entry name" value="PROLINE-RICH ANTIGEN HOMOLOG-RELATED"/>
    <property type="match status" value="1"/>
</dbReference>
<keyword evidence="4 6" id="KW-1133">Transmembrane helix</keyword>
<comment type="caution">
    <text evidence="8">The sequence shown here is derived from an EMBL/GenBank/DDBJ whole genome shotgun (WGS) entry which is preliminary data.</text>
</comment>
<evidence type="ECO:0000256" key="4">
    <source>
        <dbReference type="ARBA" id="ARBA00022989"/>
    </source>
</evidence>
<reference evidence="8" key="1">
    <citation type="journal article" date="2014" name="Int. J. Syst. Evol. Microbiol.">
        <title>Complete genome sequence of Corynebacterium casei LMG S-19264T (=DSM 44701T), isolated from a smear-ripened cheese.</title>
        <authorList>
            <consortium name="US DOE Joint Genome Institute (JGI-PGF)"/>
            <person name="Walter F."/>
            <person name="Albersmeier A."/>
            <person name="Kalinowski J."/>
            <person name="Ruckert C."/>
        </authorList>
    </citation>
    <scope>NUCLEOTIDE SEQUENCE</scope>
    <source>
        <strain evidence="8">NBRC 110071</strain>
    </source>
</reference>
<keyword evidence="3 6" id="KW-0812">Transmembrane</keyword>
<keyword evidence="2" id="KW-1003">Cell membrane</keyword>
<evidence type="ECO:0000259" key="7">
    <source>
        <dbReference type="Pfam" id="PF06271"/>
    </source>
</evidence>
<comment type="subcellular location">
    <subcellularLocation>
        <location evidence="1">Cell membrane</location>
        <topology evidence="1">Multi-pass membrane protein</topology>
    </subcellularLocation>
</comment>
<evidence type="ECO:0000256" key="1">
    <source>
        <dbReference type="ARBA" id="ARBA00004651"/>
    </source>
</evidence>
<evidence type="ECO:0000313" key="8">
    <source>
        <dbReference type="EMBL" id="GLQ32578.1"/>
    </source>
</evidence>
<evidence type="ECO:0000256" key="2">
    <source>
        <dbReference type="ARBA" id="ARBA00022475"/>
    </source>
</evidence>
<dbReference type="PANTHER" id="PTHR36115:SF6">
    <property type="entry name" value="PROLINE-RICH ANTIGEN HOMOLOG"/>
    <property type="match status" value="1"/>
</dbReference>
<protein>
    <recommendedName>
        <fullName evidence="7">RDD domain-containing protein</fullName>
    </recommendedName>
</protein>
<feature type="transmembrane region" description="Helical" evidence="6">
    <location>
        <begin position="129"/>
        <end position="150"/>
    </location>
</feature>
<dbReference type="EMBL" id="BSNM01000016">
    <property type="protein sequence ID" value="GLQ32578.1"/>
    <property type="molecule type" value="Genomic_DNA"/>
</dbReference>
<gene>
    <name evidence="8" type="ORF">GCM10007876_30570</name>
</gene>
<feature type="domain" description="RDD" evidence="7">
    <location>
        <begin position="16"/>
        <end position="163"/>
    </location>
</feature>
<keyword evidence="5 6" id="KW-0472">Membrane</keyword>
<name>A0AA37W8J7_9GAMM</name>
<dbReference type="Pfam" id="PF06271">
    <property type="entry name" value="RDD"/>
    <property type="match status" value="1"/>
</dbReference>